<accession>A0A8J8MI75</accession>
<proteinExistence type="inferred from homology"/>
<evidence type="ECO:0000256" key="6">
    <source>
        <dbReference type="ARBA" id="ARBA00023136"/>
    </source>
</evidence>
<dbReference type="InterPro" id="IPR000515">
    <property type="entry name" value="MetI-like"/>
</dbReference>
<keyword evidence="4 7" id="KW-0812">Transmembrane</keyword>
<dbReference type="PROSITE" id="PS50928">
    <property type="entry name" value="ABC_TM1"/>
    <property type="match status" value="1"/>
</dbReference>
<dbReference type="InterPro" id="IPR051393">
    <property type="entry name" value="ABC_transporter_permease"/>
</dbReference>
<gene>
    <name evidence="9" type="ORF">HZI73_08270</name>
</gene>
<keyword evidence="5 7" id="KW-1133">Transmembrane helix</keyword>
<evidence type="ECO:0000256" key="5">
    <source>
        <dbReference type="ARBA" id="ARBA00022989"/>
    </source>
</evidence>
<dbReference type="AlphaFoldDB" id="A0A8J8MI75"/>
<feature type="domain" description="ABC transmembrane type-1" evidence="8">
    <location>
        <begin position="93"/>
        <end position="309"/>
    </location>
</feature>
<reference evidence="9" key="1">
    <citation type="submission" date="2020-07" db="EMBL/GenBank/DDBJ databases">
        <title>Vallitalea pronyensis genome.</title>
        <authorList>
            <person name="Postec A."/>
        </authorList>
    </citation>
    <scope>NUCLEOTIDE SEQUENCE</scope>
    <source>
        <strain evidence="9">FatNI3</strain>
    </source>
</reference>
<dbReference type="EMBL" id="CP058649">
    <property type="protein sequence ID" value="QUI22292.1"/>
    <property type="molecule type" value="Genomic_DNA"/>
</dbReference>
<dbReference type="CDD" id="cd06261">
    <property type="entry name" value="TM_PBP2"/>
    <property type="match status" value="1"/>
</dbReference>
<keyword evidence="10" id="KW-1185">Reference proteome</keyword>
<dbReference type="GO" id="GO:0055085">
    <property type="term" value="P:transmembrane transport"/>
    <property type="evidence" value="ECO:0007669"/>
    <property type="project" value="InterPro"/>
</dbReference>
<evidence type="ECO:0000313" key="10">
    <source>
        <dbReference type="Proteomes" id="UP000683246"/>
    </source>
</evidence>
<keyword evidence="2 7" id="KW-0813">Transport</keyword>
<organism evidence="9 10">
    <name type="scientific">Vallitalea pronyensis</name>
    <dbReference type="NCBI Taxonomy" id="1348613"/>
    <lineage>
        <taxon>Bacteria</taxon>
        <taxon>Bacillati</taxon>
        <taxon>Bacillota</taxon>
        <taxon>Clostridia</taxon>
        <taxon>Lachnospirales</taxon>
        <taxon>Vallitaleaceae</taxon>
        <taxon>Vallitalea</taxon>
    </lineage>
</organism>
<dbReference type="GO" id="GO:0005886">
    <property type="term" value="C:plasma membrane"/>
    <property type="evidence" value="ECO:0007669"/>
    <property type="project" value="UniProtKB-SubCell"/>
</dbReference>
<dbReference type="InterPro" id="IPR035906">
    <property type="entry name" value="MetI-like_sf"/>
</dbReference>
<sequence length="318" mass="35667">MKWAETSVKNNGTALNKRKNRLKALLTEIYKHRVAYFLVAPFAAVFITFTIIPVLMSIGLSFTYFNMLEAPKFIGFENYRNLFLVDDIFLTSVRNTFVLAIVTGPIGYMAALLCAWFINELPPKIRAFMVLVFYAPSISGSVYLIWGVVFSGDAYGYLNGFLLDFGLINEPSKWLSDPAYMMSSIIVVVLWMSLGAGFLAFIAGLQGVDKTMYEAGYVDGIRNRWQELWYITLPAMRPQLMFGAIMSVTTSFAIADQTAQLCGLPSTDYAVHTVVNHLQDYGQQRFEMGYASAIATILFIIMILSNKGIQNLLKKVGR</sequence>
<dbReference type="PANTHER" id="PTHR30193:SF37">
    <property type="entry name" value="INNER MEMBRANE ABC TRANSPORTER PERMEASE PROTEIN YCJO"/>
    <property type="match status" value="1"/>
</dbReference>
<feature type="transmembrane region" description="Helical" evidence="7">
    <location>
        <begin position="288"/>
        <end position="305"/>
    </location>
</feature>
<dbReference type="KEGG" id="vpy:HZI73_08270"/>
<keyword evidence="3" id="KW-1003">Cell membrane</keyword>
<dbReference type="Pfam" id="PF00528">
    <property type="entry name" value="BPD_transp_1"/>
    <property type="match status" value="1"/>
</dbReference>
<feature type="transmembrane region" description="Helical" evidence="7">
    <location>
        <begin position="178"/>
        <end position="203"/>
    </location>
</feature>
<dbReference type="Proteomes" id="UP000683246">
    <property type="component" value="Chromosome"/>
</dbReference>
<evidence type="ECO:0000313" key="9">
    <source>
        <dbReference type="EMBL" id="QUI22292.1"/>
    </source>
</evidence>
<dbReference type="PANTHER" id="PTHR30193">
    <property type="entry name" value="ABC TRANSPORTER PERMEASE PROTEIN"/>
    <property type="match status" value="1"/>
</dbReference>
<keyword evidence="6 7" id="KW-0472">Membrane</keyword>
<feature type="transmembrane region" description="Helical" evidence="7">
    <location>
        <begin position="130"/>
        <end position="158"/>
    </location>
</feature>
<evidence type="ECO:0000256" key="3">
    <source>
        <dbReference type="ARBA" id="ARBA00022475"/>
    </source>
</evidence>
<feature type="transmembrane region" description="Helical" evidence="7">
    <location>
        <begin position="97"/>
        <end position="118"/>
    </location>
</feature>
<evidence type="ECO:0000256" key="4">
    <source>
        <dbReference type="ARBA" id="ARBA00022692"/>
    </source>
</evidence>
<protein>
    <submittedName>
        <fullName evidence="9">Sugar ABC transporter permease</fullName>
    </submittedName>
</protein>
<evidence type="ECO:0000256" key="7">
    <source>
        <dbReference type="RuleBase" id="RU363032"/>
    </source>
</evidence>
<comment type="similarity">
    <text evidence="7">Belongs to the binding-protein-dependent transport system permease family.</text>
</comment>
<dbReference type="Gene3D" id="1.10.3720.10">
    <property type="entry name" value="MetI-like"/>
    <property type="match status" value="1"/>
</dbReference>
<feature type="transmembrane region" description="Helical" evidence="7">
    <location>
        <begin position="34"/>
        <end position="58"/>
    </location>
</feature>
<name>A0A8J8MI75_9FIRM</name>
<evidence type="ECO:0000259" key="8">
    <source>
        <dbReference type="PROSITE" id="PS50928"/>
    </source>
</evidence>
<evidence type="ECO:0000256" key="1">
    <source>
        <dbReference type="ARBA" id="ARBA00004651"/>
    </source>
</evidence>
<comment type="subcellular location">
    <subcellularLocation>
        <location evidence="1 7">Cell membrane</location>
        <topology evidence="1 7">Multi-pass membrane protein</topology>
    </subcellularLocation>
</comment>
<evidence type="ECO:0000256" key="2">
    <source>
        <dbReference type="ARBA" id="ARBA00022448"/>
    </source>
</evidence>
<dbReference type="RefSeq" id="WP_212697776.1">
    <property type="nucleotide sequence ID" value="NZ_CP058649.1"/>
</dbReference>
<dbReference type="SUPFAM" id="SSF161098">
    <property type="entry name" value="MetI-like"/>
    <property type="match status" value="1"/>
</dbReference>